<name>A0A918HHL8_9ACTN</name>
<dbReference type="Proteomes" id="UP000619486">
    <property type="component" value="Unassembled WGS sequence"/>
</dbReference>
<evidence type="ECO:0000313" key="4">
    <source>
        <dbReference type="EMBL" id="GGT64883.1"/>
    </source>
</evidence>
<dbReference type="PRINTS" id="PR01438">
    <property type="entry name" value="UNVRSLSTRESS"/>
</dbReference>
<feature type="domain" description="UspA" evidence="3">
    <location>
        <begin position="2"/>
        <end position="135"/>
    </location>
</feature>
<reference evidence="4" key="1">
    <citation type="journal article" date="2014" name="Int. J. Syst. Evol. Microbiol.">
        <title>Complete genome sequence of Corynebacterium casei LMG S-19264T (=DSM 44701T), isolated from a smear-ripened cheese.</title>
        <authorList>
            <consortium name="US DOE Joint Genome Institute (JGI-PGF)"/>
            <person name="Walter F."/>
            <person name="Albersmeier A."/>
            <person name="Kalinowski J."/>
            <person name="Ruckert C."/>
        </authorList>
    </citation>
    <scope>NUCLEOTIDE SEQUENCE</scope>
    <source>
        <strain evidence="4">JCM 3172</strain>
    </source>
</reference>
<dbReference type="InterPro" id="IPR006015">
    <property type="entry name" value="Universal_stress_UspA"/>
</dbReference>
<gene>
    <name evidence="4" type="ORF">GCM10014713_67450</name>
</gene>
<dbReference type="InterPro" id="IPR014729">
    <property type="entry name" value="Rossmann-like_a/b/a_fold"/>
</dbReference>
<keyword evidence="5" id="KW-1185">Reference proteome</keyword>
<reference evidence="4" key="2">
    <citation type="submission" date="2020-09" db="EMBL/GenBank/DDBJ databases">
        <authorList>
            <person name="Sun Q."/>
            <person name="Ohkuma M."/>
        </authorList>
    </citation>
    <scope>NUCLEOTIDE SEQUENCE</scope>
    <source>
        <strain evidence="4">JCM 3172</strain>
    </source>
</reference>
<evidence type="ECO:0000256" key="1">
    <source>
        <dbReference type="ARBA" id="ARBA00008791"/>
    </source>
</evidence>
<dbReference type="SUPFAM" id="SSF52402">
    <property type="entry name" value="Adenine nucleotide alpha hydrolases-like"/>
    <property type="match status" value="2"/>
</dbReference>
<dbReference type="PANTHER" id="PTHR46268:SF6">
    <property type="entry name" value="UNIVERSAL STRESS PROTEIN UP12"/>
    <property type="match status" value="1"/>
</dbReference>
<dbReference type="AlphaFoldDB" id="A0A918HHL8"/>
<comment type="similarity">
    <text evidence="1">Belongs to the universal stress protein A family.</text>
</comment>
<accession>A0A918HHL8</accession>
<proteinExistence type="inferred from homology"/>
<protein>
    <recommendedName>
        <fullName evidence="3">UspA domain-containing protein</fullName>
    </recommendedName>
</protein>
<dbReference type="PANTHER" id="PTHR46268">
    <property type="entry name" value="STRESS RESPONSE PROTEIN NHAX"/>
    <property type="match status" value="1"/>
</dbReference>
<feature type="domain" description="UspA" evidence="3">
    <location>
        <begin position="179"/>
        <end position="326"/>
    </location>
</feature>
<evidence type="ECO:0000313" key="5">
    <source>
        <dbReference type="Proteomes" id="UP000619486"/>
    </source>
</evidence>
<evidence type="ECO:0000259" key="3">
    <source>
        <dbReference type="Pfam" id="PF00582"/>
    </source>
</evidence>
<sequence length="333" mass="33994">MESVVVAVDGSEHSLRALQWAARAAGLLSASLLVAHVLPEDLQVGLARIRSLGQDPQIADPVLETVKGSLAPRAGQLSVRYVSLEGSVAEALTQAARGAGMLVVGSRGRGGFASLLLGSTSRALAATAPCPVVVVVPHEARTPKGPAPGPVSPAGSGPETSPAEEGQEGRRSAAGGGGRVLLGLHPQETHDDVIAFACAMAELFGGGLEVVSAYPVPPSPMLLVGAPAPTMPLPEMAEEDYSELARQTVRQQEERLAPHTARHPHLPLSPVVVPADAAGQLVDDAEGAALVVVGRHHRHRGGHRLLMGSVAHAVLHHAPCPVAVVPAAGQAEG</sequence>
<evidence type="ECO:0000256" key="2">
    <source>
        <dbReference type="SAM" id="MobiDB-lite"/>
    </source>
</evidence>
<dbReference type="Gene3D" id="3.40.50.620">
    <property type="entry name" value="HUPs"/>
    <property type="match status" value="2"/>
</dbReference>
<dbReference type="InterPro" id="IPR006016">
    <property type="entry name" value="UspA"/>
</dbReference>
<organism evidence="4 5">
    <name type="scientific">Streptomyces purpureus</name>
    <dbReference type="NCBI Taxonomy" id="1951"/>
    <lineage>
        <taxon>Bacteria</taxon>
        <taxon>Bacillati</taxon>
        <taxon>Actinomycetota</taxon>
        <taxon>Actinomycetes</taxon>
        <taxon>Kitasatosporales</taxon>
        <taxon>Streptomycetaceae</taxon>
        <taxon>Streptomyces</taxon>
    </lineage>
</organism>
<dbReference type="EMBL" id="BMQQ01000049">
    <property type="protein sequence ID" value="GGT64883.1"/>
    <property type="molecule type" value="Genomic_DNA"/>
</dbReference>
<comment type="caution">
    <text evidence="4">The sequence shown here is derived from an EMBL/GenBank/DDBJ whole genome shotgun (WGS) entry which is preliminary data.</text>
</comment>
<dbReference type="Pfam" id="PF00582">
    <property type="entry name" value="Usp"/>
    <property type="match status" value="2"/>
</dbReference>
<feature type="region of interest" description="Disordered" evidence="2">
    <location>
        <begin position="141"/>
        <end position="183"/>
    </location>
</feature>
<dbReference type="CDD" id="cd00293">
    <property type="entry name" value="USP-like"/>
    <property type="match status" value="1"/>
</dbReference>